<evidence type="ECO:0000313" key="1">
    <source>
        <dbReference type="EMBL" id="NYD42216.1"/>
    </source>
</evidence>
<accession>A0A7Y9JBH8</accession>
<dbReference type="RefSeq" id="WP_179663878.1">
    <property type="nucleotide sequence ID" value="NZ_JACCBG010000001.1"/>
</dbReference>
<name>A0A7Y9JBH8_9ACTN</name>
<organism evidence="1 2">
    <name type="scientific">Nocardioides panaciterrulae</name>
    <dbReference type="NCBI Taxonomy" id="661492"/>
    <lineage>
        <taxon>Bacteria</taxon>
        <taxon>Bacillati</taxon>
        <taxon>Actinomycetota</taxon>
        <taxon>Actinomycetes</taxon>
        <taxon>Propionibacteriales</taxon>
        <taxon>Nocardioidaceae</taxon>
        <taxon>Nocardioides</taxon>
    </lineage>
</organism>
<reference evidence="1 2" key="1">
    <citation type="submission" date="2020-07" db="EMBL/GenBank/DDBJ databases">
        <title>Sequencing the genomes of 1000 actinobacteria strains.</title>
        <authorList>
            <person name="Klenk H.-P."/>
        </authorList>
    </citation>
    <scope>NUCLEOTIDE SEQUENCE [LARGE SCALE GENOMIC DNA]</scope>
    <source>
        <strain evidence="1 2">DSM 21350</strain>
    </source>
</reference>
<comment type="caution">
    <text evidence="1">The sequence shown here is derived from an EMBL/GenBank/DDBJ whole genome shotgun (WGS) entry which is preliminary data.</text>
</comment>
<proteinExistence type="predicted"/>
<sequence length="237" mass="25811">MGLVDAGELVELASGVDSFYLSGRGSMSEALLEDLDEARTSARETRTRSQFDVGGDRFWVAGGALNRYPYRLEHAHGLIGLTTSASLTTVHVQPSAAFIHAVGIVQALQWFMDVAELLLGRASWKASSIDVFMDSHGWGIDSADRGNFVCRAKQRVTYEDEDTLRTLVFGTRRAGVMARIYDESEKSRKKGTDWWPSVWGDAYTPGERGDPCRVSGGPTCAAAVADRLAGRCSRAIA</sequence>
<keyword evidence="2" id="KW-1185">Reference proteome</keyword>
<evidence type="ECO:0000313" key="2">
    <source>
        <dbReference type="Proteomes" id="UP000535511"/>
    </source>
</evidence>
<dbReference type="EMBL" id="JACCBG010000001">
    <property type="protein sequence ID" value="NYD42216.1"/>
    <property type="molecule type" value="Genomic_DNA"/>
</dbReference>
<protein>
    <submittedName>
        <fullName evidence="1">Uncharacterized protein</fullName>
    </submittedName>
</protein>
<gene>
    <name evidence="1" type="ORF">BJZ21_002299</name>
</gene>
<dbReference type="AlphaFoldDB" id="A0A7Y9JBH8"/>
<dbReference type="Proteomes" id="UP000535511">
    <property type="component" value="Unassembled WGS sequence"/>
</dbReference>